<name>A0ABD0L5V8_9CAEN</name>
<feature type="compositionally biased region" description="Polar residues" evidence="1">
    <location>
        <begin position="24"/>
        <end position="35"/>
    </location>
</feature>
<evidence type="ECO:0000256" key="1">
    <source>
        <dbReference type="SAM" id="MobiDB-lite"/>
    </source>
</evidence>
<feature type="region of interest" description="Disordered" evidence="1">
    <location>
        <begin position="1"/>
        <end position="42"/>
    </location>
</feature>
<feature type="compositionally biased region" description="Basic and acidic residues" evidence="1">
    <location>
        <begin position="1"/>
        <end position="22"/>
    </location>
</feature>
<keyword evidence="3" id="KW-1185">Reference proteome</keyword>
<dbReference type="EMBL" id="JACVVK020000081">
    <property type="protein sequence ID" value="KAK7494646.1"/>
    <property type="molecule type" value="Genomic_DNA"/>
</dbReference>
<reference evidence="2 3" key="1">
    <citation type="journal article" date="2023" name="Sci. Data">
        <title>Genome assembly of the Korean intertidal mud-creeper Batillaria attramentaria.</title>
        <authorList>
            <person name="Patra A.K."/>
            <person name="Ho P.T."/>
            <person name="Jun S."/>
            <person name="Lee S.J."/>
            <person name="Kim Y."/>
            <person name="Won Y.J."/>
        </authorList>
    </citation>
    <scope>NUCLEOTIDE SEQUENCE [LARGE SCALE GENOMIC DNA]</scope>
    <source>
        <strain evidence="2">Wonlab-2016</strain>
    </source>
</reference>
<sequence length="56" mass="6197">MEVPDEGWRSADDEGSSTRDESCYTLSMSQSTPDSSGPPRDITILSFLEHKDSHAH</sequence>
<organism evidence="2 3">
    <name type="scientific">Batillaria attramentaria</name>
    <dbReference type="NCBI Taxonomy" id="370345"/>
    <lineage>
        <taxon>Eukaryota</taxon>
        <taxon>Metazoa</taxon>
        <taxon>Spiralia</taxon>
        <taxon>Lophotrochozoa</taxon>
        <taxon>Mollusca</taxon>
        <taxon>Gastropoda</taxon>
        <taxon>Caenogastropoda</taxon>
        <taxon>Sorbeoconcha</taxon>
        <taxon>Cerithioidea</taxon>
        <taxon>Batillariidae</taxon>
        <taxon>Batillaria</taxon>
    </lineage>
</organism>
<evidence type="ECO:0000313" key="2">
    <source>
        <dbReference type="EMBL" id="KAK7494646.1"/>
    </source>
</evidence>
<protein>
    <submittedName>
        <fullName evidence="2">Uncharacterized protein</fullName>
    </submittedName>
</protein>
<comment type="caution">
    <text evidence="2">The sequence shown here is derived from an EMBL/GenBank/DDBJ whole genome shotgun (WGS) entry which is preliminary data.</text>
</comment>
<evidence type="ECO:0000313" key="3">
    <source>
        <dbReference type="Proteomes" id="UP001519460"/>
    </source>
</evidence>
<feature type="non-terminal residue" evidence="2">
    <location>
        <position position="56"/>
    </location>
</feature>
<gene>
    <name evidence="2" type="ORF">BaRGS_00014044</name>
</gene>
<accession>A0ABD0L5V8</accession>
<proteinExistence type="predicted"/>
<dbReference type="Proteomes" id="UP001519460">
    <property type="component" value="Unassembled WGS sequence"/>
</dbReference>
<dbReference type="AlphaFoldDB" id="A0ABD0L5V8"/>